<evidence type="ECO:0000256" key="2">
    <source>
        <dbReference type="ARBA" id="ARBA00022692"/>
    </source>
</evidence>
<keyword evidence="7" id="KW-0325">Glycoprotein</keyword>
<evidence type="ECO:0000256" key="1">
    <source>
        <dbReference type="ARBA" id="ARBA00004479"/>
    </source>
</evidence>
<dbReference type="Gene3D" id="3.80.10.10">
    <property type="entry name" value="Ribonuclease Inhibitor"/>
    <property type="match status" value="1"/>
</dbReference>
<evidence type="ECO:0000313" key="10">
    <source>
        <dbReference type="Proteomes" id="UP001159364"/>
    </source>
</evidence>
<evidence type="ECO:0000256" key="6">
    <source>
        <dbReference type="ARBA" id="ARBA00023170"/>
    </source>
</evidence>
<comment type="caution">
    <text evidence="9">The sequence shown here is derived from an EMBL/GenBank/DDBJ whole genome shotgun (WGS) entry which is preliminary data.</text>
</comment>
<sequence length="171" mass="19353">MVIIKSIVNYHQESNKSDKQVPIPPWDKPSPKERPPPSTSHIDYLSNKFTSDIPQEVDLTIAVFFLRLNSNNSLTGVVPKSICNATFLQVLDLSNNKLNDTIPECLIETSNPLGVLNLRRSNFIGIIPDRFQTSCGLRTGSKRQSTSGKDSRICGQLYSFRSFERWERPDK</sequence>
<accession>A0AAV8TJ21</accession>
<dbReference type="AlphaFoldDB" id="A0AAV8TJ21"/>
<evidence type="ECO:0000313" key="9">
    <source>
        <dbReference type="EMBL" id="KAJ8766866.1"/>
    </source>
</evidence>
<organism evidence="9 10">
    <name type="scientific">Erythroxylum novogranatense</name>
    <dbReference type="NCBI Taxonomy" id="1862640"/>
    <lineage>
        <taxon>Eukaryota</taxon>
        <taxon>Viridiplantae</taxon>
        <taxon>Streptophyta</taxon>
        <taxon>Embryophyta</taxon>
        <taxon>Tracheophyta</taxon>
        <taxon>Spermatophyta</taxon>
        <taxon>Magnoliopsida</taxon>
        <taxon>eudicotyledons</taxon>
        <taxon>Gunneridae</taxon>
        <taxon>Pentapetalae</taxon>
        <taxon>rosids</taxon>
        <taxon>fabids</taxon>
        <taxon>Malpighiales</taxon>
        <taxon>Erythroxylaceae</taxon>
        <taxon>Erythroxylum</taxon>
    </lineage>
</organism>
<keyword evidence="2" id="KW-0812">Transmembrane</keyword>
<dbReference type="SUPFAM" id="SSF52058">
    <property type="entry name" value="L domain-like"/>
    <property type="match status" value="1"/>
</dbReference>
<protein>
    <submittedName>
        <fullName evidence="9">Uncharacterized protein</fullName>
    </submittedName>
</protein>
<keyword evidence="4" id="KW-1133">Transmembrane helix</keyword>
<dbReference type="EMBL" id="JAIWQS010000004">
    <property type="protein sequence ID" value="KAJ8766866.1"/>
    <property type="molecule type" value="Genomic_DNA"/>
</dbReference>
<feature type="region of interest" description="Disordered" evidence="8">
    <location>
        <begin position="13"/>
        <end position="40"/>
    </location>
</feature>
<dbReference type="InterPro" id="IPR046956">
    <property type="entry name" value="RLP23-like"/>
</dbReference>
<keyword evidence="5" id="KW-0472">Membrane</keyword>
<dbReference type="InterPro" id="IPR032675">
    <property type="entry name" value="LRR_dom_sf"/>
</dbReference>
<dbReference type="GO" id="GO:0016020">
    <property type="term" value="C:membrane"/>
    <property type="evidence" value="ECO:0007669"/>
    <property type="project" value="UniProtKB-SubCell"/>
</dbReference>
<dbReference type="PANTHER" id="PTHR48061:SF2">
    <property type="entry name" value="RECEPTOR LIKE PROTEIN 30-LIKE"/>
    <property type="match status" value="1"/>
</dbReference>
<keyword evidence="6" id="KW-0675">Receptor</keyword>
<dbReference type="PANTHER" id="PTHR48061">
    <property type="entry name" value="LEUCINE-RICH REPEAT RECEPTOR PROTEIN KINASE EMS1-LIKE-RELATED"/>
    <property type="match status" value="1"/>
</dbReference>
<evidence type="ECO:0000256" key="4">
    <source>
        <dbReference type="ARBA" id="ARBA00022989"/>
    </source>
</evidence>
<proteinExistence type="predicted"/>
<reference evidence="9 10" key="1">
    <citation type="submission" date="2021-09" db="EMBL/GenBank/DDBJ databases">
        <title>Genomic insights and catalytic innovation underlie evolution of tropane alkaloids biosynthesis.</title>
        <authorList>
            <person name="Wang Y.-J."/>
            <person name="Tian T."/>
            <person name="Huang J.-P."/>
            <person name="Huang S.-X."/>
        </authorList>
    </citation>
    <scope>NUCLEOTIDE SEQUENCE [LARGE SCALE GENOMIC DNA]</scope>
    <source>
        <strain evidence="9">KIB-2018</strain>
        <tissue evidence="9">Leaf</tissue>
    </source>
</reference>
<dbReference type="Proteomes" id="UP001159364">
    <property type="component" value="Linkage Group LG04"/>
</dbReference>
<dbReference type="InterPro" id="IPR001611">
    <property type="entry name" value="Leu-rich_rpt"/>
</dbReference>
<gene>
    <name evidence="9" type="ORF">K2173_009210</name>
</gene>
<evidence type="ECO:0000256" key="5">
    <source>
        <dbReference type="ARBA" id="ARBA00023136"/>
    </source>
</evidence>
<evidence type="ECO:0000256" key="7">
    <source>
        <dbReference type="ARBA" id="ARBA00023180"/>
    </source>
</evidence>
<keyword evidence="10" id="KW-1185">Reference proteome</keyword>
<name>A0AAV8TJ21_9ROSI</name>
<evidence type="ECO:0000256" key="8">
    <source>
        <dbReference type="SAM" id="MobiDB-lite"/>
    </source>
</evidence>
<keyword evidence="3" id="KW-0732">Signal</keyword>
<comment type="subcellular location">
    <subcellularLocation>
        <location evidence="1">Membrane</location>
        <topology evidence="1">Single-pass type I membrane protein</topology>
    </subcellularLocation>
</comment>
<evidence type="ECO:0000256" key="3">
    <source>
        <dbReference type="ARBA" id="ARBA00022729"/>
    </source>
</evidence>
<dbReference type="Pfam" id="PF00560">
    <property type="entry name" value="LRR_1"/>
    <property type="match status" value="1"/>
</dbReference>